<comment type="caution">
    <text evidence="1">The sequence shown here is derived from an EMBL/GenBank/DDBJ whole genome shotgun (WGS) entry which is preliminary data.</text>
</comment>
<name>A0A0F9PSE3_9ZZZZ</name>
<organism evidence="1">
    <name type="scientific">marine sediment metagenome</name>
    <dbReference type="NCBI Taxonomy" id="412755"/>
    <lineage>
        <taxon>unclassified sequences</taxon>
        <taxon>metagenomes</taxon>
        <taxon>ecological metagenomes</taxon>
    </lineage>
</organism>
<accession>A0A0F9PSE3</accession>
<sequence>MDFRKTKVRVNSTEESIKVQNVLFATGWSWGTDIGDKTPQYTEKPHLYFNENKTMGYGDGEGYFRESSSRELTAKEIIGGRGKPIKEKPVDKHIVVEDSCNNSQGIYDSYDDAVDQAKSLSEKMVIYRMVRVATVQSERKVMRVRQVKIARKRKAGKRKARKK</sequence>
<dbReference type="AlphaFoldDB" id="A0A0F9PSE3"/>
<protein>
    <submittedName>
        <fullName evidence="1">Uncharacterized protein</fullName>
    </submittedName>
</protein>
<evidence type="ECO:0000313" key="1">
    <source>
        <dbReference type="EMBL" id="KKN27627.1"/>
    </source>
</evidence>
<gene>
    <name evidence="1" type="ORF">LCGC14_0862640</name>
</gene>
<reference evidence="1" key="1">
    <citation type="journal article" date="2015" name="Nature">
        <title>Complex archaea that bridge the gap between prokaryotes and eukaryotes.</title>
        <authorList>
            <person name="Spang A."/>
            <person name="Saw J.H."/>
            <person name="Jorgensen S.L."/>
            <person name="Zaremba-Niedzwiedzka K."/>
            <person name="Martijn J."/>
            <person name="Lind A.E."/>
            <person name="van Eijk R."/>
            <person name="Schleper C."/>
            <person name="Guy L."/>
            <person name="Ettema T.J."/>
        </authorList>
    </citation>
    <scope>NUCLEOTIDE SEQUENCE</scope>
</reference>
<dbReference type="EMBL" id="LAZR01002621">
    <property type="protein sequence ID" value="KKN27627.1"/>
    <property type="molecule type" value="Genomic_DNA"/>
</dbReference>
<proteinExistence type="predicted"/>